<keyword evidence="12" id="KW-1185">Reference proteome</keyword>
<gene>
    <name evidence="11" type="ORF">AFK71_12730</name>
</gene>
<feature type="active site" description="Charge relay system" evidence="9">
    <location>
        <position position="3"/>
    </location>
</feature>
<evidence type="ECO:0000256" key="3">
    <source>
        <dbReference type="ARBA" id="ARBA00011073"/>
    </source>
</evidence>
<evidence type="ECO:0000256" key="7">
    <source>
        <dbReference type="ARBA" id="ARBA00022825"/>
    </source>
</evidence>
<dbReference type="AlphaFoldDB" id="A0A0L0QQS0"/>
<dbReference type="PATRIC" id="fig|1473.5.peg.1123"/>
<dbReference type="InterPro" id="IPR050131">
    <property type="entry name" value="Peptidase_S8_subtilisin-like"/>
</dbReference>
<comment type="cofactor">
    <cofactor evidence="1">
        <name>Ca(2+)</name>
        <dbReference type="ChEBI" id="CHEBI:29108"/>
    </cofactor>
</comment>
<evidence type="ECO:0000256" key="2">
    <source>
        <dbReference type="ARBA" id="ARBA00004613"/>
    </source>
</evidence>
<evidence type="ECO:0000256" key="1">
    <source>
        <dbReference type="ARBA" id="ARBA00001913"/>
    </source>
</evidence>
<protein>
    <recommendedName>
        <fullName evidence="10">Peptidase S8/S53 domain-containing protein</fullName>
    </recommendedName>
</protein>
<dbReference type="PROSITE" id="PS51892">
    <property type="entry name" value="SUBTILASE"/>
    <property type="match status" value="1"/>
</dbReference>
<name>A0A0L0QQS0_VIRPA</name>
<dbReference type="Pfam" id="PF00082">
    <property type="entry name" value="Peptidase_S8"/>
    <property type="match status" value="1"/>
</dbReference>
<accession>A0A0L0QQS0</accession>
<evidence type="ECO:0000313" key="12">
    <source>
        <dbReference type="Proteomes" id="UP000036780"/>
    </source>
</evidence>
<sequence>MLDSGISTDHQELKGVIRGEYNAIDPNSSVKDDLGHGTAIAGIIASLDNTEGIVGTSHGMDLYSVKILDSNGEGSVDSLIRGIEWCIDNKIDVINVSFGMSSDNPKLKKAIDKAIKANMIIVAAAGNNTRLMVDYPAKYEGVISINAVNKQYKTEKLYSSRGKIDFCAPGINILTLSNKGNYKEFSGTSFAAAFVSGFVVNLLNAPSKYGIDLNDKYSTIYSYLKEHAVNLGEKDLYGNGFIQYQ</sequence>
<keyword evidence="6 9" id="KW-0378">Hydrolase</keyword>
<evidence type="ECO:0000259" key="10">
    <source>
        <dbReference type="Pfam" id="PF00082"/>
    </source>
</evidence>
<dbReference type="GO" id="GO:0004252">
    <property type="term" value="F:serine-type endopeptidase activity"/>
    <property type="evidence" value="ECO:0007669"/>
    <property type="project" value="UniProtKB-UniRule"/>
</dbReference>
<organism evidence="11 12">
    <name type="scientific">Virgibacillus pantothenticus</name>
    <dbReference type="NCBI Taxonomy" id="1473"/>
    <lineage>
        <taxon>Bacteria</taxon>
        <taxon>Bacillati</taxon>
        <taxon>Bacillota</taxon>
        <taxon>Bacilli</taxon>
        <taxon>Bacillales</taxon>
        <taxon>Bacillaceae</taxon>
        <taxon>Virgibacillus</taxon>
    </lineage>
</organism>
<dbReference type="GO" id="GO:0005576">
    <property type="term" value="C:extracellular region"/>
    <property type="evidence" value="ECO:0007669"/>
    <property type="project" value="UniProtKB-SubCell"/>
</dbReference>
<evidence type="ECO:0000256" key="9">
    <source>
        <dbReference type="PROSITE-ProRule" id="PRU01240"/>
    </source>
</evidence>
<dbReference type="GO" id="GO:0006508">
    <property type="term" value="P:proteolysis"/>
    <property type="evidence" value="ECO:0007669"/>
    <property type="project" value="UniProtKB-KW"/>
</dbReference>
<feature type="active site" description="Charge relay system" evidence="9">
    <location>
        <position position="36"/>
    </location>
</feature>
<comment type="caution">
    <text evidence="11">The sequence shown here is derived from an EMBL/GenBank/DDBJ whole genome shotgun (WGS) entry which is preliminary data.</text>
</comment>
<evidence type="ECO:0000313" key="11">
    <source>
        <dbReference type="EMBL" id="KNE20901.1"/>
    </source>
</evidence>
<proteinExistence type="inferred from homology"/>
<dbReference type="Proteomes" id="UP000036780">
    <property type="component" value="Unassembled WGS sequence"/>
</dbReference>
<dbReference type="SUPFAM" id="SSF52743">
    <property type="entry name" value="Subtilisin-like"/>
    <property type="match status" value="1"/>
</dbReference>
<feature type="active site" description="Charge relay system" evidence="9">
    <location>
        <position position="189"/>
    </location>
</feature>
<dbReference type="InterPro" id="IPR036852">
    <property type="entry name" value="Peptidase_S8/S53_dom_sf"/>
</dbReference>
<dbReference type="PROSITE" id="PS00137">
    <property type="entry name" value="SUBTILASE_HIS"/>
    <property type="match status" value="1"/>
</dbReference>
<evidence type="ECO:0000256" key="6">
    <source>
        <dbReference type="ARBA" id="ARBA00022801"/>
    </source>
</evidence>
<keyword evidence="4" id="KW-0964">Secreted</keyword>
<feature type="domain" description="Peptidase S8/S53" evidence="10">
    <location>
        <begin position="2"/>
        <end position="239"/>
    </location>
</feature>
<keyword evidence="7 9" id="KW-0720">Serine protease</keyword>
<dbReference type="PANTHER" id="PTHR43806">
    <property type="entry name" value="PEPTIDASE S8"/>
    <property type="match status" value="1"/>
</dbReference>
<dbReference type="Gene3D" id="3.40.50.200">
    <property type="entry name" value="Peptidase S8/S53 domain"/>
    <property type="match status" value="1"/>
</dbReference>
<dbReference type="InterPro" id="IPR022398">
    <property type="entry name" value="Peptidase_S8_His-AS"/>
</dbReference>
<comment type="subcellular location">
    <subcellularLocation>
        <location evidence="2">Secreted</location>
    </subcellularLocation>
</comment>
<keyword evidence="5 9" id="KW-0645">Protease</keyword>
<evidence type="ECO:0000256" key="4">
    <source>
        <dbReference type="ARBA" id="ARBA00022525"/>
    </source>
</evidence>
<keyword evidence="8" id="KW-0106">Calcium</keyword>
<reference evidence="12" key="1">
    <citation type="submission" date="2015-07" db="EMBL/GenBank/DDBJ databases">
        <title>Fjat-10053 dsm26.</title>
        <authorList>
            <person name="Liu B."/>
            <person name="Wang J."/>
            <person name="Zhu Y."/>
            <person name="Liu G."/>
            <person name="Chen Q."/>
            <person name="Chen Z."/>
            <person name="Lan J."/>
            <person name="Che J."/>
            <person name="Ge C."/>
            <person name="Shi H."/>
            <person name="Pan Z."/>
            <person name="Liu X."/>
        </authorList>
    </citation>
    <scope>NUCLEOTIDE SEQUENCE [LARGE SCALE GENOMIC DNA]</scope>
    <source>
        <strain evidence="12">DSM 26</strain>
    </source>
</reference>
<evidence type="ECO:0000256" key="8">
    <source>
        <dbReference type="ARBA" id="ARBA00022837"/>
    </source>
</evidence>
<dbReference type="PANTHER" id="PTHR43806:SF11">
    <property type="entry name" value="CEREVISIN-RELATED"/>
    <property type="match status" value="1"/>
</dbReference>
<evidence type="ECO:0000256" key="5">
    <source>
        <dbReference type="ARBA" id="ARBA00022670"/>
    </source>
</evidence>
<comment type="similarity">
    <text evidence="3 9">Belongs to the peptidase S8 family.</text>
</comment>
<dbReference type="EMBL" id="LGTO01000007">
    <property type="protein sequence ID" value="KNE20901.1"/>
    <property type="molecule type" value="Genomic_DNA"/>
</dbReference>
<dbReference type="InterPro" id="IPR000209">
    <property type="entry name" value="Peptidase_S8/S53_dom"/>
</dbReference>